<gene>
    <name evidence="1" type="ORF">CA984_32820</name>
</gene>
<dbReference type="EMBL" id="NGFP01000207">
    <property type="protein sequence ID" value="OUC91662.1"/>
    <property type="molecule type" value="Genomic_DNA"/>
</dbReference>
<reference evidence="1 2" key="1">
    <citation type="submission" date="2017-05" db="EMBL/GenBank/DDBJ databases">
        <title>Biotechnological potential of actinobacteria isolated from South African environments.</title>
        <authorList>
            <person name="Le Roes-Hill M."/>
            <person name="Prins A."/>
            <person name="Durrell K.A."/>
        </authorList>
    </citation>
    <scope>NUCLEOTIDE SEQUENCE [LARGE SCALE GENOMIC DNA]</scope>
    <source>
        <strain evidence="1">M26</strain>
    </source>
</reference>
<organism evidence="1 2">
    <name type="scientific">Streptosporangium minutum</name>
    <dbReference type="NCBI Taxonomy" id="569862"/>
    <lineage>
        <taxon>Bacteria</taxon>
        <taxon>Bacillati</taxon>
        <taxon>Actinomycetota</taxon>
        <taxon>Actinomycetes</taxon>
        <taxon>Streptosporangiales</taxon>
        <taxon>Streptosporangiaceae</taxon>
        <taxon>Streptosporangium</taxon>
    </lineage>
</organism>
<comment type="caution">
    <text evidence="1">The sequence shown here is derived from an EMBL/GenBank/DDBJ whole genome shotgun (WGS) entry which is preliminary data.</text>
</comment>
<accession>A0A243RAJ2</accession>
<proteinExistence type="predicted"/>
<evidence type="ECO:0000313" key="1">
    <source>
        <dbReference type="EMBL" id="OUC91662.1"/>
    </source>
</evidence>
<evidence type="ECO:0000313" key="2">
    <source>
        <dbReference type="Proteomes" id="UP000194761"/>
    </source>
</evidence>
<dbReference type="Proteomes" id="UP000194761">
    <property type="component" value="Unassembled WGS sequence"/>
</dbReference>
<dbReference type="AlphaFoldDB" id="A0A243RAJ2"/>
<name>A0A243RAJ2_9ACTN</name>
<sequence>MTLPTVEFGRTGLRASRLGYGAMEMRGPQAWGEPISDDQARTVIAAELDDRPRRIHDFRRPAEVCADLIKDGDALTPCARRRLPGTQRP</sequence>
<dbReference type="RefSeq" id="WP_086577354.1">
    <property type="nucleotide sequence ID" value="NZ_NGFP01000207.1"/>
</dbReference>
<protein>
    <submittedName>
        <fullName evidence="1">Uncharacterized protein</fullName>
    </submittedName>
</protein>
<keyword evidence="2" id="KW-1185">Reference proteome</keyword>